<dbReference type="EMBL" id="GBXM01059327">
    <property type="protein sequence ID" value="JAH49250.1"/>
    <property type="molecule type" value="Transcribed_RNA"/>
</dbReference>
<sequence>MLLVSLCQLV</sequence>
<organism evidence="1">
    <name type="scientific">Anguilla anguilla</name>
    <name type="common">European freshwater eel</name>
    <name type="synonym">Muraena anguilla</name>
    <dbReference type="NCBI Taxonomy" id="7936"/>
    <lineage>
        <taxon>Eukaryota</taxon>
        <taxon>Metazoa</taxon>
        <taxon>Chordata</taxon>
        <taxon>Craniata</taxon>
        <taxon>Vertebrata</taxon>
        <taxon>Euteleostomi</taxon>
        <taxon>Actinopterygii</taxon>
        <taxon>Neopterygii</taxon>
        <taxon>Teleostei</taxon>
        <taxon>Anguilliformes</taxon>
        <taxon>Anguillidae</taxon>
        <taxon>Anguilla</taxon>
    </lineage>
</organism>
<evidence type="ECO:0000313" key="1">
    <source>
        <dbReference type="EMBL" id="JAH49250.1"/>
    </source>
</evidence>
<proteinExistence type="predicted"/>
<protein>
    <submittedName>
        <fullName evidence="1">Uncharacterized protein</fullName>
    </submittedName>
</protein>
<accession>A0A0E9T8S8</accession>
<reference evidence="1" key="2">
    <citation type="journal article" date="2015" name="Fish Shellfish Immunol.">
        <title>Early steps in the European eel (Anguilla anguilla)-Vibrio vulnificus interaction in the gills: Role of the RtxA13 toxin.</title>
        <authorList>
            <person name="Callol A."/>
            <person name="Pajuelo D."/>
            <person name="Ebbesson L."/>
            <person name="Teles M."/>
            <person name="MacKenzie S."/>
            <person name="Amaro C."/>
        </authorList>
    </citation>
    <scope>NUCLEOTIDE SEQUENCE</scope>
</reference>
<reference evidence="1" key="1">
    <citation type="submission" date="2014-11" db="EMBL/GenBank/DDBJ databases">
        <authorList>
            <person name="Amaro Gonzalez C."/>
        </authorList>
    </citation>
    <scope>NUCLEOTIDE SEQUENCE</scope>
</reference>
<dbReference type="EMBL" id="GBXM01024707">
    <property type="protein sequence ID" value="JAH83870.1"/>
    <property type="molecule type" value="Transcribed_RNA"/>
</dbReference>
<name>A0A0E9T8S8_ANGAN</name>
<dbReference type="EMBL" id="GBXM01029568">
    <property type="protein sequence ID" value="JAH79009.1"/>
    <property type="molecule type" value="Transcribed_RNA"/>
</dbReference>